<dbReference type="InterPro" id="IPR039418">
    <property type="entry name" value="LexA-like"/>
</dbReference>
<dbReference type="PANTHER" id="PTHR40661">
    <property type="match status" value="1"/>
</dbReference>
<proteinExistence type="predicted"/>
<gene>
    <name evidence="5" type="ORF">D934_07730</name>
</gene>
<name>A0A060H3F4_XYLFS</name>
<dbReference type="PANTHER" id="PTHR40661:SF3">
    <property type="entry name" value="FELS-1 PROPHAGE TRANSCRIPTIONAL REGULATOR"/>
    <property type="match status" value="1"/>
</dbReference>
<dbReference type="SMART" id="SM00530">
    <property type="entry name" value="HTH_XRE"/>
    <property type="match status" value="2"/>
</dbReference>
<dbReference type="CDD" id="cd06529">
    <property type="entry name" value="S24_LexA-like"/>
    <property type="match status" value="1"/>
</dbReference>
<evidence type="ECO:0000256" key="3">
    <source>
        <dbReference type="ARBA" id="ARBA00023163"/>
    </source>
</evidence>
<evidence type="ECO:0000259" key="4">
    <source>
        <dbReference type="PROSITE" id="PS50943"/>
    </source>
</evidence>
<dbReference type="Gene3D" id="1.10.260.40">
    <property type="entry name" value="lambda repressor-like DNA-binding domains"/>
    <property type="match status" value="2"/>
</dbReference>
<dbReference type="SUPFAM" id="SSF47413">
    <property type="entry name" value="lambda repressor-like DNA-binding domains"/>
    <property type="match status" value="2"/>
</dbReference>
<dbReference type="Gene3D" id="2.10.109.10">
    <property type="entry name" value="Umud Fragment, subunit A"/>
    <property type="match status" value="1"/>
</dbReference>
<dbReference type="AlphaFoldDB" id="A0A060H3F4"/>
<dbReference type="Pfam" id="PF00717">
    <property type="entry name" value="Peptidase_S24"/>
    <property type="match status" value="1"/>
</dbReference>
<feature type="domain" description="HTH cro/C1-type" evidence="4">
    <location>
        <begin position="70"/>
        <end position="125"/>
    </location>
</feature>
<accession>A0A060H3F4</accession>
<dbReference type="PATRIC" id="fig|155920.8.peg.1789"/>
<dbReference type="InterPro" id="IPR001387">
    <property type="entry name" value="Cro/C1-type_HTH"/>
</dbReference>
<reference evidence="5 6" key="1">
    <citation type="submission" date="2013-08" db="EMBL/GenBank/DDBJ databases">
        <authorList>
            <person name="Stouthamer R."/>
            <person name="Nunney L."/>
        </authorList>
    </citation>
    <scope>NUCLEOTIDE SEQUENCE [LARGE SCALE GENOMIC DNA]</scope>
    <source>
        <strain evidence="6">ann-1</strain>
    </source>
</reference>
<dbReference type="PROSITE" id="PS50943">
    <property type="entry name" value="HTH_CROC1"/>
    <property type="match status" value="2"/>
</dbReference>
<organism evidence="5 6">
    <name type="scientific">Xylella fastidiosa subsp. sandyi Ann-1</name>
    <dbReference type="NCBI Taxonomy" id="155920"/>
    <lineage>
        <taxon>Bacteria</taxon>
        <taxon>Pseudomonadati</taxon>
        <taxon>Pseudomonadota</taxon>
        <taxon>Gammaproteobacteria</taxon>
        <taxon>Lysobacterales</taxon>
        <taxon>Lysobacteraceae</taxon>
        <taxon>Xylella</taxon>
    </lineage>
</organism>
<protein>
    <recommendedName>
        <fullName evidence="4">HTH cro/C1-type domain-containing protein</fullName>
    </recommendedName>
</protein>
<evidence type="ECO:0000313" key="5">
    <source>
        <dbReference type="EMBL" id="AIC11314.1"/>
    </source>
</evidence>
<dbReference type="KEGG" id="xfs:D934_07730"/>
<dbReference type="GO" id="GO:0003677">
    <property type="term" value="F:DNA binding"/>
    <property type="evidence" value="ECO:0007669"/>
    <property type="project" value="UniProtKB-KW"/>
</dbReference>
<keyword evidence="3" id="KW-0804">Transcription</keyword>
<evidence type="ECO:0000256" key="1">
    <source>
        <dbReference type="ARBA" id="ARBA00023015"/>
    </source>
</evidence>
<keyword evidence="1" id="KW-0805">Transcription regulation</keyword>
<dbReference type="InterPro" id="IPR010982">
    <property type="entry name" value="Lambda_DNA-bd_dom_sf"/>
</dbReference>
<feature type="domain" description="HTH cro/C1-type" evidence="4">
    <location>
        <begin position="1"/>
        <end position="49"/>
    </location>
</feature>
<sequence>MTQEQLALTCGWGQSRIANYESRGSSAREPSFNDIEIISRVLGVTKAELLGETVPGVVSETIQAPLAERLRIAMIEAGMTQKQLADAVGVKPPSIHGWLSSKAKFLRGENLLKAAKALNVSEKWLATGTGLMRAVTAIPAQETPLRQESQHINLDTYEFQAIDDGEALDPEANVLVDEVDVMLSAGNGVLIPEFIETKFQMPFPLPWLRHAHINPKDVKLMRVHGDSMERTLFDKDRVMVNFADTRVRDGKVYAIAIGGEAKVKRLYTLRNNGLRIVSDNQNKDSEGHRIYKDEIVPPSEMETVQVLGRVIDRGGSGGL</sequence>
<dbReference type="InterPro" id="IPR036286">
    <property type="entry name" value="LexA/Signal_pep-like_sf"/>
</dbReference>
<dbReference type="EMBL" id="CP006696">
    <property type="protein sequence ID" value="AIC11314.1"/>
    <property type="molecule type" value="Genomic_DNA"/>
</dbReference>
<keyword evidence="2" id="KW-0238">DNA-binding</keyword>
<dbReference type="CDD" id="cd00093">
    <property type="entry name" value="HTH_XRE"/>
    <property type="match status" value="2"/>
</dbReference>
<dbReference type="InterPro" id="IPR015927">
    <property type="entry name" value="Peptidase_S24_S26A/B/C"/>
</dbReference>
<dbReference type="SUPFAM" id="SSF51306">
    <property type="entry name" value="LexA/Signal peptidase"/>
    <property type="match status" value="1"/>
</dbReference>
<evidence type="ECO:0000256" key="2">
    <source>
        <dbReference type="ARBA" id="ARBA00023125"/>
    </source>
</evidence>
<dbReference type="Pfam" id="PF01381">
    <property type="entry name" value="HTH_3"/>
    <property type="match status" value="2"/>
</dbReference>
<dbReference type="Proteomes" id="UP000027215">
    <property type="component" value="Chromosome"/>
</dbReference>
<evidence type="ECO:0000313" key="6">
    <source>
        <dbReference type="Proteomes" id="UP000027215"/>
    </source>
</evidence>
<dbReference type="RefSeq" id="WP_230577748.1">
    <property type="nucleotide sequence ID" value="NZ_CP006696.1"/>
</dbReference>
<dbReference type="HOGENOM" id="CLU_066192_1_2_6"/>